<dbReference type="GeneID" id="90521536"/>
<dbReference type="RefSeq" id="WP_140916458.1">
    <property type="nucleotide sequence ID" value="NZ_CP045720.1"/>
</dbReference>
<dbReference type="EMBL" id="VHJB01000087">
    <property type="protein sequence ID" value="TPV30826.1"/>
    <property type="molecule type" value="Genomic_DNA"/>
</dbReference>
<proteinExistence type="predicted"/>
<dbReference type="Proteomes" id="UP000315469">
    <property type="component" value="Unassembled WGS sequence"/>
</dbReference>
<sequence length="62" mass="6686">MEQEFEAQAYDAACRIMGEAVWQLVAAGEPVTQDAIADKIVLLSARHDELAASIARSVLLQA</sequence>
<organism evidence="1 2">
    <name type="scientific">Pantoea eucalypti</name>
    <dbReference type="NCBI Taxonomy" id="470933"/>
    <lineage>
        <taxon>Bacteria</taxon>
        <taxon>Pseudomonadati</taxon>
        <taxon>Pseudomonadota</taxon>
        <taxon>Gammaproteobacteria</taxon>
        <taxon>Enterobacterales</taxon>
        <taxon>Erwiniaceae</taxon>
        <taxon>Pantoea</taxon>
    </lineage>
</organism>
<name>A0ABY2ZE40_9GAMM</name>
<comment type="caution">
    <text evidence="1">The sequence shown here is derived from an EMBL/GenBank/DDBJ whole genome shotgun (WGS) entry which is preliminary data.</text>
</comment>
<keyword evidence="2" id="KW-1185">Reference proteome</keyword>
<evidence type="ECO:0000313" key="2">
    <source>
        <dbReference type="Proteomes" id="UP000315469"/>
    </source>
</evidence>
<reference evidence="1 2" key="1">
    <citation type="submission" date="2019-06" db="EMBL/GenBank/DDBJ databases">
        <title>Taxogenomics and systematics of the genus Pantoea.</title>
        <authorList>
            <person name="Tambong J.T."/>
        </authorList>
    </citation>
    <scope>NUCLEOTIDE SEQUENCE [LARGE SCALE GENOMIC DNA]</scope>
    <source>
        <strain evidence="1 2">LMG 24197</strain>
    </source>
</reference>
<gene>
    <name evidence="1" type="ORF">FJW02_19475</name>
</gene>
<protein>
    <submittedName>
        <fullName evidence="1">DUF2767 family protein</fullName>
    </submittedName>
</protein>
<accession>A0ABY2ZE40</accession>
<evidence type="ECO:0000313" key="1">
    <source>
        <dbReference type="EMBL" id="TPV30826.1"/>
    </source>
</evidence>